<reference evidence="7" key="1">
    <citation type="journal article" date="2015" name="Proc. Natl. Acad. Sci. U.S.A.">
        <title>Genome sequence of the Asian Tiger mosquito, Aedes albopictus, reveals insights into its biology, genetics, and evolution.</title>
        <authorList>
            <person name="Chen X.G."/>
            <person name="Jiang X."/>
            <person name="Gu J."/>
            <person name="Xu M."/>
            <person name="Wu Y."/>
            <person name="Deng Y."/>
            <person name="Zhang C."/>
            <person name="Bonizzoni M."/>
            <person name="Dermauw W."/>
            <person name="Vontas J."/>
            <person name="Armbruster P."/>
            <person name="Huang X."/>
            <person name="Yang Y."/>
            <person name="Zhang H."/>
            <person name="He W."/>
            <person name="Peng H."/>
            <person name="Liu Y."/>
            <person name="Wu K."/>
            <person name="Chen J."/>
            <person name="Lirakis M."/>
            <person name="Topalis P."/>
            <person name="Van Leeuwen T."/>
            <person name="Hall A.B."/>
            <person name="Jiang X."/>
            <person name="Thorpe C."/>
            <person name="Mueller R.L."/>
            <person name="Sun C."/>
            <person name="Waterhouse R.M."/>
            <person name="Yan G."/>
            <person name="Tu Z.J."/>
            <person name="Fang X."/>
            <person name="James A.A."/>
        </authorList>
    </citation>
    <scope>NUCLEOTIDE SEQUENCE [LARGE SCALE GENOMIC DNA]</scope>
    <source>
        <strain evidence="7">Foshan</strain>
    </source>
</reference>
<evidence type="ECO:0000256" key="1">
    <source>
        <dbReference type="ARBA" id="ARBA00004123"/>
    </source>
</evidence>
<keyword evidence="2 3" id="KW-0539">Nucleus</keyword>
<evidence type="ECO:0000256" key="4">
    <source>
        <dbReference type="SAM" id="MobiDB-lite"/>
    </source>
</evidence>
<dbReference type="InterPro" id="IPR003617">
    <property type="entry name" value="TFIIS/CRSP70_N_sub"/>
</dbReference>
<keyword evidence="7" id="KW-1185">Reference proteome</keyword>
<protein>
    <recommendedName>
        <fullName evidence="5">TFIIS N-terminal domain-containing protein</fullName>
    </recommendedName>
</protein>
<feature type="compositionally biased region" description="Basic and acidic residues" evidence="4">
    <location>
        <begin position="201"/>
        <end position="219"/>
    </location>
</feature>
<dbReference type="Proteomes" id="UP000069940">
    <property type="component" value="Unassembled WGS sequence"/>
</dbReference>
<feature type="compositionally biased region" description="Acidic residues" evidence="4">
    <location>
        <begin position="387"/>
        <end position="398"/>
    </location>
</feature>
<proteinExistence type="predicted"/>
<dbReference type="PROSITE" id="PS51319">
    <property type="entry name" value="TFIIS_N"/>
    <property type="match status" value="1"/>
</dbReference>
<feature type="compositionally biased region" description="Basic and acidic residues" evidence="4">
    <location>
        <begin position="243"/>
        <end position="287"/>
    </location>
</feature>
<feature type="compositionally biased region" description="Low complexity" evidence="4">
    <location>
        <begin position="229"/>
        <end position="240"/>
    </location>
</feature>
<dbReference type="InterPro" id="IPR017923">
    <property type="entry name" value="TFIIS_N"/>
</dbReference>
<feature type="compositionally biased region" description="Acidic residues" evidence="4">
    <location>
        <begin position="126"/>
        <end position="135"/>
    </location>
</feature>
<comment type="subcellular location">
    <subcellularLocation>
        <location evidence="1 3">Nucleus</location>
    </subcellularLocation>
</comment>
<feature type="compositionally biased region" description="Basic and acidic residues" evidence="4">
    <location>
        <begin position="107"/>
        <end position="125"/>
    </location>
</feature>
<feature type="compositionally biased region" description="Basic and acidic residues" evidence="4">
    <location>
        <begin position="155"/>
        <end position="181"/>
    </location>
</feature>
<dbReference type="EnsemblMetazoa" id="AALFPA23_009561.R13164">
    <property type="protein sequence ID" value="AALFPA23_009561.P13164"/>
    <property type="gene ID" value="AALFPA23_009561"/>
</dbReference>
<dbReference type="Gene3D" id="6.10.250.3180">
    <property type="match status" value="1"/>
</dbReference>
<sequence>MSSIVDIIKHYQKSIDKSLNDEARLVHCIGKLYRLPVSVQHLKDTGIGRTVNGLRKYDGEVGVAAKALVSKWKNMVAAEESDTGEPDSQHHQDEEDHEEQQDEDNYDESRLQVDEDHHSDDHQEVNAEDEEDEEEEQHHPEEESDNQEELQEQQPRQEVKNDRDSDHRREKSSHRDSDRHHGSGSSGKHKSDRHSSSGSKDSSRSRDHHDKHRDGDQSKHHSSSKKSHSSPSSSSSSSRKSSSHGDEGKDRKDKHSSSSSSRKESSHTNGKESSHSCSSKDKTSDKHHSSKSSKEGLNGYTKESDSLKRKRVSEDEEDSAVKKSKKEHTSESRSKTSSSSSKDRSSSKSSSSGSSKEKDKKSSSEKKKESSSSSSKKKKKEHQSPENVDDEEKDEGSEFDNGGGASFADALAMIGMPSSSKKKSSSKGSADKVKISTSSSSMPPPPSKSDKDRSFSSSGSSKRSISPCSTASSSGYSSASSTPSLLAQRPSPLPVAEIVESLPMISPNYRPMPLNQTVMECVFSNNGRPQKRALTEEEALGQSMQSKNIRTKVYSGVKNFKGEVPTLYNLCIRLLQEHIDLIDYTGGIPFDLLKPVLERASPEQLFTLESYNPYLMEDSDVLWEQHIKRNFRSQKRKEEECESWREMFIRCSEERESKLLSLTANIKQSQVEKTAPIRKTQLAYVDSAVKPPRNIISKQARFGTAQAPVVSPAARVAALKNGSTNVAKAGDSRLKVAAGARDNAQVQVFQPTKPRKAPLMSKVMQSIKGFKGFRR</sequence>
<feature type="compositionally biased region" description="Acidic residues" evidence="4">
    <location>
        <begin position="142"/>
        <end position="151"/>
    </location>
</feature>
<evidence type="ECO:0000256" key="3">
    <source>
        <dbReference type="PROSITE-ProRule" id="PRU00649"/>
    </source>
</evidence>
<dbReference type="Pfam" id="PF08711">
    <property type="entry name" value="Med26"/>
    <property type="match status" value="1"/>
</dbReference>
<dbReference type="PANTHER" id="PTHR15141">
    <property type="entry name" value="TRANSCRIPTION ELONGATION FACTOR B POLYPEPTIDE 3"/>
    <property type="match status" value="1"/>
</dbReference>
<dbReference type="Pfam" id="PF06881">
    <property type="entry name" value="Elongin_A"/>
    <property type="match status" value="1"/>
</dbReference>
<feature type="compositionally biased region" description="Low complexity" evidence="4">
    <location>
        <begin position="455"/>
        <end position="484"/>
    </location>
</feature>
<accession>A0ABM1YIU7</accession>
<reference evidence="6" key="2">
    <citation type="submission" date="2025-05" db="UniProtKB">
        <authorList>
            <consortium name="EnsemblMetazoa"/>
        </authorList>
    </citation>
    <scope>IDENTIFICATION</scope>
    <source>
        <strain evidence="6">Foshan</strain>
    </source>
</reference>
<dbReference type="Gene3D" id="1.20.930.10">
    <property type="entry name" value="Conserved domain common to transcription factors TFIIS, elongin A, CRSP70"/>
    <property type="match status" value="1"/>
</dbReference>
<feature type="domain" description="TFIIS N-terminal" evidence="5">
    <location>
        <begin position="6"/>
        <end position="79"/>
    </location>
</feature>
<organism evidence="6 7">
    <name type="scientific">Aedes albopictus</name>
    <name type="common">Asian tiger mosquito</name>
    <name type="synonym">Stegomyia albopicta</name>
    <dbReference type="NCBI Taxonomy" id="7160"/>
    <lineage>
        <taxon>Eukaryota</taxon>
        <taxon>Metazoa</taxon>
        <taxon>Ecdysozoa</taxon>
        <taxon>Arthropoda</taxon>
        <taxon>Hexapoda</taxon>
        <taxon>Insecta</taxon>
        <taxon>Pterygota</taxon>
        <taxon>Neoptera</taxon>
        <taxon>Endopterygota</taxon>
        <taxon>Diptera</taxon>
        <taxon>Nematocera</taxon>
        <taxon>Culicoidea</taxon>
        <taxon>Culicidae</taxon>
        <taxon>Culicinae</taxon>
        <taxon>Aedini</taxon>
        <taxon>Aedes</taxon>
        <taxon>Stegomyia</taxon>
    </lineage>
</organism>
<feature type="compositionally biased region" description="Basic and acidic residues" evidence="4">
    <location>
        <begin position="355"/>
        <end position="370"/>
    </location>
</feature>
<feature type="compositionally biased region" description="Acidic residues" evidence="4">
    <location>
        <begin position="95"/>
        <end position="106"/>
    </location>
</feature>
<dbReference type="SMART" id="SM00509">
    <property type="entry name" value="TFS2N"/>
    <property type="match status" value="1"/>
</dbReference>
<dbReference type="InterPro" id="IPR051870">
    <property type="entry name" value="Elongin-A_domain"/>
</dbReference>
<evidence type="ECO:0000256" key="2">
    <source>
        <dbReference type="ARBA" id="ARBA00023242"/>
    </source>
</evidence>
<dbReference type="InterPro" id="IPR035441">
    <property type="entry name" value="TFIIS/LEDGF_dom_sf"/>
</dbReference>
<name>A0ABM1YIU7_AEDAL</name>
<dbReference type="RefSeq" id="XP_019528966.3">
    <property type="nucleotide sequence ID" value="XM_019673421.3"/>
</dbReference>
<dbReference type="SUPFAM" id="SSF47676">
    <property type="entry name" value="Conserved domain common to transcription factors TFIIS, elongin A, CRSP70"/>
    <property type="match status" value="1"/>
</dbReference>
<dbReference type="PANTHER" id="PTHR15141:SF76">
    <property type="entry name" value="TRANSCRIPTION ELONGATION FACTOR B POLYPEPTIDE 3"/>
    <property type="match status" value="1"/>
</dbReference>
<evidence type="ECO:0000313" key="6">
    <source>
        <dbReference type="EnsemblMetazoa" id="AALFPA23_009561.P13164"/>
    </source>
</evidence>
<dbReference type="GeneID" id="109400928"/>
<feature type="region of interest" description="Disordered" evidence="4">
    <location>
        <begin position="78"/>
        <end position="488"/>
    </location>
</feature>
<evidence type="ECO:0000259" key="5">
    <source>
        <dbReference type="PROSITE" id="PS51319"/>
    </source>
</evidence>
<dbReference type="InterPro" id="IPR010684">
    <property type="entry name" value="RNA_pol_II_trans_fac_SIII_A"/>
</dbReference>
<evidence type="ECO:0000313" key="7">
    <source>
        <dbReference type="Proteomes" id="UP000069940"/>
    </source>
</evidence>